<dbReference type="GO" id="GO:0005737">
    <property type="term" value="C:cytoplasm"/>
    <property type="evidence" value="ECO:0007669"/>
    <property type="project" value="TreeGrafter"/>
</dbReference>
<dbReference type="STRING" id="180332.GCA_000797495_04428"/>
<evidence type="ECO:0000256" key="4">
    <source>
        <dbReference type="ARBA" id="ARBA00022842"/>
    </source>
</evidence>
<dbReference type="GO" id="GO:0003723">
    <property type="term" value="F:RNA binding"/>
    <property type="evidence" value="ECO:0007669"/>
    <property type="project" value="UniProtKB-KW"/>
</dbReference>
<dbReference type="PANTHER" id="PTHR30001">
    <property type="entry name" value="RIBONUCLEASE"/>
    <property type="match status" value="1"/>
</dbReference>
<evidence type="ECO:0000256" key="5">
    <source>
        <dbReference type="ARBA" id="ARBA00022884"/>
    </source>
</evidence>
<dbReference type="GO" id="GO:0004540">
    <property type="term" value="F:RNA nuclease activity"/>
    <property type="evidence" value="ECO:0007669"/>
    <property type="project" value="InterPro"/>
</dbReference>
<dbReference type="InterPro" id="IPR012340">
    <property type="entry name" value="NA-bd_OB-fold"/>
</dbReference>
<keyword evidence="2" id="KW-0479">Metal-binding</keyword>
<dbReference type="SUPFAM" id="SSF50249">
    <property type="entry name" value="Nucleic acid-binding proteins"/>
    <property type="match status" value="1"/>
</dbReference>
<keyword evidence="5" id="KW-0694">RNA-binding</keyword>
<keyword evidence="4" id="KW-0460">Magnesium</keyword>
<comment type="cofactor">
    <cofactor evidence="1">
        <name>Mg(2+)</name>
        <dbReference type="ChEBI" id="CHEBI:18420"/>
    </cofactor>
</comment>
<evidence type="ECO:0000256" key="3">
    <source>
        <dbReference type="ARBA" id="ARBA00022801"/>
    </source>
</evidence>
<dbReference type="Gene3D" id="2.40.50.140">
    <property type="entry name" value="Nucleic acid-binding proteins"/>
    <property type="match status" value="1"/>
</dbReference>
<dbReference type="InterPro" id="IPR004659">
    <property type="entry name" value="RNase_E/G"/>
</dbReference>
<evidence type="ECO:0000313" key="7">
    <source>
        <dbReference type="EMBL" id="TLD02784.1"/>
    </source>
</evidence>
<dbReference type="GO" id="GO:0046872">
    <property type="term" value="F:metal ion binding"/>
    <property type="evidence" value="ECO:0007669"/>
    <property type="project" value="UniProtKB-KW"/>
</dbReference>
<sequence>MEMEEKNSKLVITREEGQILTTLLQDGKPVEFHLEPEGVDSLLGNIYIGKVQNIVQNIQAAFIEIKSGLPCYYSLEENPTPYYTSKMNSLRLVAGDELLVQVSRENMKTKAPTVTSNLSFTGKYLVLTSGNTRIGVSGKLSPFQRKDLKNLLEEYRSDQYGWIIRTNAAQASHEELRQEVCQLAGQYENLKERARFRTCFSCLYQTPKNYLTQLRDTYSGKLETILTDDQGLYDSMQEFLAEYQPEDLDKLSFYEDSLLPLKKLYSLDQALKDALKERVWLKSGAYLVIQPTEALTSIDVNTGKYDGHKNQEATFLKINLEAAREIARQLRLRNISGIIIVDFINMKSPDSKKQLLDGFEAYLSKDPVKASLVDMTALELVEVTRKKVKKSLAEQVKAITEIQRK</sequence>
<keyword evidence="8" id="KW-1185">Reference proteome</keyword>
<dbReference type="Pfam" id="PF10150">
    <property type="entry name" value="RNase_E_G"/>
    <property type="match status" value="1"/>
</dbReference>
<dbReference type="PANTHER" id="PTHR30001:SF0">
    <property type="entry name" value="RIBONUCLEASE G"/>
    <property type="match status" value="1"/>
</dbReference>
<evidence type="ECO:0000256" key="2">
    <source>
        <dbReference type="ARBA" id="ARBA00022723"/>
    </source>
</evidence>
<dbReference type="NCBIfam" id="TIGR00757">
    <property type="entry name" value="RNaseEG"/>
    <property type="match status" value="1"/>
</dbReference>
<name>A0A4U8QE69_9FIRM</name>
<dbReference type="GO" id="GO:0016787">
    <property type="term" value="F:hydrolase activity"/>
    <property type="evidence" value="ECO:0007669"/>
    <property type="project" value="UniProtKB-KW"/>
</dbReference>
<keyword evidence="3 7" id="KW-0378">Hydrolase</keyword>
<dbReference type="EMBL" id="QGQD01000006">
    <property type="protein sequence ID" value="TLD02784.1"/>
    <property type="molecule type" value="Genomic_DNA"/>
</dbReference>
<dbReference type="GO" id="GO:0006364">
    <property type="term" value="P:rRNA processing"/>
    <property type="evidence" value="ECO:0007669"/>
    <property type="project" value="TreeGrafter"/>
</dbReference>
<evidence type="ECO:0000259" key="6">
    <source>
        <dbReference type="Pfam" id="PF10150"/>
    </source>
</evidence>
<dbReference type="Proteomes" id="UP000306509">
    <property type="component" value="Unassembled WGS sequence"/>
</dbReference>
<feature type="domain" description="RNA-binding protein AU-1/Ribonuclease E/G" evidence="6">
    <location>
        <begin position="119"/>
        <end position="388"/>
    </location>
</feature>
<dbReference type="InterPro" id="IPR019307">
    <property type="entry name" value="RNA-bd_AU-1/RNase_E/G"/>
</dbReference>
<evidence type="ECO:0000256" key="1">
    <source>
        <dbReference type="ARBA" id="ARBA00001946"/>
    </source>
</evidence>
<organism evidence="7 8">
    <name type="scientific">Robinsoniella peoriensis</name>
    <dbReference type="NCBI Taxonomy" id="180332"/>
    <lineage>
        <taxon>Bacteria</taxon>
        <taxon>Bacillati</taxon>
        <taxon>Bacillota</taxon>
        <taxon>Clostridia</taxon>
        <taxon>Lachnospirales</taxon>
        <taxon>Lachnospiraceae</taxon>
        <taxon>Robinsoniella</taxon>
    </lineage>
</organism>
<gene>
    <name evidence="7" type="primary">rng</name>
    <name evidence="7" type="ORF">DSM106044_00283</name>
</gene>
<reference evidence="7 8" key="1">
    <citation type="journal article" date="2019" name="Anaerobe">
        <title>Detection of Robinsoniella peoriensis in multiple bone samples of a trauma patient.</title>
        <authorList>
            <person name="Schrottner P."/>
            <person name="Hartwich K."/>
            <person name="Bunk B."/>
            <person name="Schober I."/>
            <person name="Helbig S."/>
            <person name="Rudolph W.W."/>
            <person name="Gunzer F."/>
        </authorList>
    </citation>
    <scope>NUCLEOTIDE SEQUENCE [LARGE SCALE GENOMIC DNA]</scope>
    <source>
        <strain evidence="7 8">DSM 106044</strain>
    </source>
</reference>
<comment type="caution">
    <text evidence="7">The sequence shown here is derived from an EMBL/GenBank/DDBJ whole genome shotgun (WGS) entry which is preliminary data.</text>
</comment>
<dbReference type="EC" id="3.1.26.-" evidence="7"/>
<accession>A0A4U8QE69</accession>
<proteinExistence type="predicted"/>
<dbReference type="AlphaFoldDB" id="A0A4U8QE69"/>
<dbReference type="CDD" id="cd04453">
    <property type="entry name" value="S1_RNase_E"/>
    <property type="match status" value="1"/>
</dbReference>
<evidence type="ECO:0000313" key="8">
    <source>
        <dbReference type="Proteomes" id="UP000306509"/>
    </source>
</evidence>
<protein>
    <submittedName>
        <fullName evidence="7">Ribonuclease G</fullName>
        <ecNumber evidence="7">3.1.26.-</ecNumber>
    </submittedName>
</protein>